<evidence type="ECO:0000313" key="5">
    <source>
        <dbReference type="Proteomes" id="UP000182444"/>
    </source>
</evidence>
<reference evidence="4 6" key="2">
    <citation type="submission" date="2018-07" db="EMBL/GenBank/DDBJ databases">
        <title>Draft Genome Assemblies for Five Robust Yarrowia lipolytica Strains Exhibiting High Lipid Production and Pentose Sugar Utilization and Sugar Alcohol Secretion from Undetoxified Lignocellulosic Biomass Hydrolysates.</title>
        <authorList>
            <consortium name="DOE Joint Genome Institute"/>
            <person name="Walker C."/>
            <person name="Ryu S."/>
            <person name="Na H."/>
            <person name="Zane M."/>
            <person name="LaButti K."/>
            <person name="Lipzen A."/>
            <person name="Haridas S."/>
            <person name="Barry K."/>
            <person name="Grigoriev I.V."/>
            <person name="Quarterman J."/>
            <person name="Slininger P."/>
            <person name="Dien B."/>
            <person name="Trinh C.T."/>
        </authorList>
    </citation>
    <scope>NUCLEOTIDE SEQUENCE [LARGE SCALE GENOMIC DNA]</scope>
    <source>
        <strain evidence="4 6">YB392</strain>
    </source>
</reference>
<accession>A0A1D8NKK2</accession>
<dbReference type="Proteomes" id="UP000182444">
    <property type="component" value="Chromosome 1E"/>
</dbReference>
<feature type="compositionally biased region" description="Basic and acidic residues" evidence="1">
    <location>
        <begin position="294"/>
        <end position="303"/>
    </location>
</feature>
<dbReference type="Pfam" id="PF11223">
    <property type="entry name" value="DUF3020"/>
    <property type="match status" value="1"/>
</dbReference>
<evidence type="ECO:0000313" key="4">
    <source>
        <dbReference type="EMBL" id="RDW28108.1"/>
    </source>
</evidence>
<feature type="domain" description="DUF3020" evidence="2">
    <location>
        <begin position="927"/>
        <end position="975"/>
    </location>
</feature>
<feature type="region of interest" description="Disordered" evidence="1">
    <location>
        <begin position="451"/>
        <end position="575"/>
    </location>
</feature>
<feature type="compositionally biased region" description="Low complexity" evidence="1">
    <location>
        <begin position="146"/>
        <end position="161"/>
    </location>
</feature>
<feature type="compositionally biased region" description="Basic and acidic residues" evidence="1">
    <location>
        <begin position="519"/>
        <end position="530"/>
    </location>
</feature>
<evidence type="ECO:0000259" key="2">
    <source>
        <dbReference type="Pfam" id="PF11223"/>
    </source>
</evidence>
<dbReference type="VEuPathDB" id="FungiDB:YALI0_E30349g"/>
<gene>
    <name evidence="4" type="ORF">B0I71DRAFT_127849</name>
    <name evidence="3" type="ORF">YALI1_E35734g</name>
</gene>
<feature type="compositionally biased region" description="Low complexity" evidence="1">
    <location>
        <begin position="69"/>
        <end position="80"/>
    </location>
</feature>
<evidence type="ECO:0000313" key="6">
    <source>
        <dbReference type="Proteomes" id="UP000256601"/>
    </source>
</evidence>
<feature type="compositionally biased region" description="Low complexity" evidence="1">
    <location>
        <begin position="678"/>
        <end position="695"/>
    </location>
</feature>
<feature type="compositionally biased region" description="Basic and acidic residues" evidence="1">
    <location>
        <begin position="454"/>
        <end position="481"/>
    </location>
</feature>
<feature type="compositionally biased region" description="Basic and acidic residues" evidence="1">
    <location>
        <begin position="340"/>
        <end position="366"/>
    </location>
</feature>
<evidence type="ECO:0000256" key="1">
    <source>
        <dbReference type="SAM" id="MobiDB-lite"/>
    </source>
</evidence>
<feature type="region of interest" description="Disordered" evidence="1">
    <location>
        <begin position="610"/>
        <end position="725"/>
    </location>
</feature>
<dbReference type="EMBL" id="KZ858955">
    <property type="protein sequence ID" value="RDW28108.1"/>
    <property type="molecule type" value="Genomic_DNA"/>
</dbReference>
<feature type="compositionally biased region" description="Low complexity" evidence="1">
    <location>
        <begin position="630"/>
        <end position="646"/>
    </location>
</feature>
<feature type="compositionally biased region" description="Basic and acidic residues" evidence="1">
    <location>
        <begin position="83"/>
        <end position="94"/>
    </location>
</feature>
<feature type="compositionally biased region" description="Basic and acidic residues" evidence="1">
    <location>
        <begin position="394"/>
        <end position="403"/>
    </location>
</feature>
<dbReference type="Proteomes" id="UP000256601">
    <property type="component" value="Unassembled WGS sequence"/>
</dbReference>
<proteinExistence type="predicted"/>
<feature type="region of interest" description="Disordered" evidence="1">
    <location>
        <begin position="118"/>
        <end position="431"/>
    </location>
</feature>
<organism evidence="3 5">
    <name type="scientific">Yarrowia lipolytica</name>
    <name type="common">Candida lipolytica</name>
    <dbReference type="NCBI Taxonomy" id="4952"/>
    <lineage>
        <taxon>Eukaryota</taxon>
        <taxon>Fungi</taxon>
        <taxon>Dikarya</taxon>
        <taxon>Ascomycota</taxon>
        <taxon>Saccharomycotina</taxon>
        <taxon>Dipodascomycetes</taxon>
        <taxon>Dipodascales</taxon>
        <taxon>Dipodascales incertae sedis</taxon>
        <taxon>Yarrowia</taxon>
    </lineage>
</organism>
<protein>
    <recommendedName>
        <fullName evidence="2">DUF3020 domain-containing protein</fullName>
    </recommendedName>
</protein>
<dbReference type="VEuPathDB" id="FungiDB:YALI1_E35734g"/>
<feature type="region of interest" description="Disordered" evidence="1">
    <location>
        <begin position="18"/>
        <end position="105"/>
    </location>
</feature>
<dbReference type="KEGG" id="yli:2911934"/>
<feature type="compositionally biased region" description="Polar residues" evidence="1">
    <location>
        <begin position="326"/>
        <end position="336"/>
    </location>
</feature>
<dbReference type="GeneID" id="2911934"/>
<name>A0A1D8NKK2_YARLL</name>
<feature type="compositionally biased region" description="Low complexity" evidence="1">
    <location>
        <begin position="266"/>
        <end position="278"/>
    </location>
</feature>
<feature type="compositionally biased region" description="Polar residues" evidence="1">
    <location>
        <begin position="1237"/>
        <end position="1247"/>
    </location>
</feature>
<feature type="region of interest" description="Disordered" evidence="1">
    <location>
        <begin position="1210"/>
        <end position="1287"/>
    </location>
</feature>
<feature type="compositionally biased region" description="Low complexity" evidence="1">
    <location>
        <begin position="705"/>
        <end position="722"/>
    </location>
</feature>
<sequence length="1318" mass="145580">MSDKEGEVELRALESLMESLQAMDGTVEDSEGGEEHPPAEFEPFDELGHDWNQVEPAQESHHGPSDAIQQQEGSDQQQQQPHKQLEHRQRKESQDGEQQGEIDLSGLLANVQTLMGGGSLEGLWNVDHDEPGQQQQEDQPKETPEDPQVQEPKPVQEQPQEPQDRDEDVTTQECEPAPEQQRVDASESNNDDSEMFSLPEGLAELTETLKGLPHELGEQLQESEDTAPDQDALAALTEVINAHAQRQQEADTVEGQTQEAVKADKPTSPAPEAASEPFETSHKQFPVSESPETAPKEPSRPTEEPTVAQPSEDDISLAVTALSDAISASNTQTQTEQPEEDRQEKPEEPQSQAEELRKDCPADKDVAQQAVPEPSQMQPDAQKERPQEPQEQPRPQKEPRSEEQVELPSLDSQSQDDHRLSSLGGLGDLGELTGGIEATLEAALGAVNDAVMKQGEKEQSHEGPEDIAHDTERPQEPEPFHQDFQFEGSADDLAELRRTLESEVAAATERQKQQQQQHRQPEPPLEEHIEPSLQGGVGDTSTIDPDLMGQGENDKGKEPAGAAELTEGFNLDFGDIEKLITQSLNEKRRESINKRKESISDITWQQLQQHLHGLQQGEESAVYDDDLPAQQVPQPRQRQTQPRSRPNFAPRRPRSPQPDHEQQLKQQMHQFQIERPAQSSQSQQHQQPVQPSQQQIAITPAQHFQQSSSTSSQSQVSQPQPQTEEEPINEILMNALAMAMNEEGAEEPQHRPLPDQGQIDFTKFDGLEPEESAENLSLDQESSAALLETLISSGVNVDQSFLDQLSTSAGKGDSSQMSVNTLRQKRAADSMIEPSGAAKRFRNSNQNNNAITAQDDGEDPILAAFLLAKQVISQTQQEDDDDVSPDAIEAIQAALDSLGPADGYPYNLRRKSQGFSEQHREEIREANRNRKKQWRVINSDRNKDNDLRCRVHKRANVKFGPDDSDEKSKWIDAEYTKRRRKRLQRSEMAERNRQEEQFLPGAEHLRTLLESLGEIDALENFNNAISSLIKDPKLLQEVTAKVNEGGKVLNGSLEGIAGLLTVNLNGGNGAAPRPGLNTSGGGKILSFKLDHHNHALPSDVALEAANKPIFNIHEPVKEPLNLNSMGPSSSSQPFLPLSPVVEPVLPPPKPKPPKPTKKVEDMTMEERLEYIMQTDPEDRVDLKQDEVPEETIVDPKFEKQLAAITGDVGSVNLTGTRPPPVSQVAAEHRPPPFWGKTPSTNSPSMGHQGSPGPMPASFKSHLLGGDRDTPIIKPPQYSVPSKPRAGGVAGAFASRIEDKKAASLGFPPLLAAFRDKME</sequence>
<feature type="region of interest" description="Disordered" evidence="1">
    <location>
        <begin position="742"/>
        <end position="761"/>
    </location>
</feature>
<evidence type="ECO:0000313" key="3">
    <source>
        <dbReference type="EMBL" id="AOW06174.1"/>
    </source>
</evidence>
<dbReference type="eggNOG" id="ENOG502S97X">
    <property type="taxonomic scope" value="Eukaryota"/>
</dbReference>
<dbReference type="EMBL" id="CP017557">
    <property type="protein sequence ID" value="AOW06174.1"/>
    <property type="molecule type" value="Genomic_DNA"/>
</dbReference>
<reference evidence="3 5" key="1">
    <citation type="journal article" date="2016" name="PLoS ONE">
        <title>Sequence Assembly of Yarrowia lipolytica Strain W29/CLIB89 Shows Transposable Element Diversity.</title>
        <authorList>
            <person name="Magnan C."/>
            <person name="Yu J."/>
            <person name="Chang I."/>
            <person name="Jahn E."/>
            <person name="Kanomata Y."/>
            <person name="Wu J."/>
            <person name="Zeller M."/>
            <person name="Oakes M."/>
            <person name="Baldi P."/>
            <person name="Sandmeyer S."/>
        </authorList>
    </citation>
    <scope>NUCLEOTIDE SEQUENCE [LARGE SCALE GENOMIC DNA]</scope>
    <source>
        <strain evidence="3">CLIB89</strain>
        <strain evidence="5">CLIB89(W29)</strain>
    </source>
</reference>
<dbReference type="InterPro" id="IPR021386">
    <property type="entry name" value="SPP41_DUF3020"/>
</dbReference>